<dbReference type="Gene3D" id="2.60.120.200">
    <property type="match status" value="1"/>
</dbReference>
<dbReference type="SUPFAM" id="SSF49899">
    <property type="entry name" value="Concanavalin A-like lectins/glucanases"/>
    <property type="match status" value="1"/>
</dbReference>
<protein>
    <submittedName>
        <fullName evidence="2">Uncharacterized protein</fullName>
    </submittedName>
</protein>
<reference evidence="2" key="1">
    <citation type="journal article" date="2020" name="Nature">
        <title>Giant virus diversity and host interactions through global metagenomics.</title>
        <authorList>
            <person name="Schulz F."/>
            <person name="Roux S."/>
            <person name="Paez-Espino D."/>
            <person name="Jungbluth S."/>
            <person name="Walsh D.A."/>
            <person name="Denef V.J."/>
            <person name="McMahon K.D."/>
            <person name="Konstantinidis K.T."/>
            <person name="Eloe-Fadrosh E.A."/>
            <person name="Kyrpides N.C."/>
            <person name="Woyke T."/>
        </authorList>
    </citation>
    <scope>NUCLEOTIDE SEQUENCE</scope>
    <source>
        <strain evidence="2">GVMAG-M-3300010158-59</strain>
    </source>
</reference>
<keyword evidence="1" id="KW-1133">Transmembrane helix</keyword>
<organism evidence="2">
    <name type="scientific">viral metagenome</name>
    <dbReference type="NCBI Taxonomy" id="1070528"/>
    <lineage>
        <taxon>unclassified sequences</taxon>
        <taxon>metagenomes</taxon>
        <taxon>organismal metagenomes</taxon>
    </lineage>
</organism>
<dbReference type="InterPro" id="IPR013320">
    <property type="entry name" value="ConA-like_dom_sf"/>
</dbReference>
<name>A0A6C0BAN4_9ZZZZ</name>
<sequence length="249" mass="27174">MNIGGVFLIIVILVLLYIVYIYFLSSNTTLTATIMSGTTQQQITADKLATNSSGTNASNFTYSFWFYIDDWNYRYNERKVLFGRMGAPTSSTSAGSVSDVGGIDPCPLVSFGAIENNLNIALTCAAENAKTTSNTTVHNCMINNVPIQTWTNLLISVYGRTMDIYLDGKLVNTCLLPGIAMINNNADVYVTPNGGFSGWTAKLQYFPNATNPQTAWDIYKQGYGGSMFASYNVKVSFTKNGVESNGFTI</sequence>
<dbReference type="AlphaFoldDB" id="A0A6C0BAN4"/>
<accession>A0A6C0BAN4</accession>
<evidence type="ECO:0000256" key="1">
    <source>
        <dbReference type="SAM" id="Phobius"/>
    </source>
</evidence>
<keyword evidence="1" id="KW-0472">Membrane</keyword>
<dbReference type="EMBL" id="MN739105">
    <property type="protein sequence ID" value="QHS89090.1"/>
    <property type="molecule type" value="Genomic_DNA"/>
</dbReference>
<keyword evidence="1" id="KW-0812">Transmembrane</keyword>
<evidence type="ECO:0000313" key="2">
    <source>
        <dbReference type="EMBL" id="QHS89090.1"/>
    </source>
</evidence>
<proteinExistence type="predicted"/>
<feature type="transmembrane region" description="Helical" evidence="1">
    <location>
        <begin position="6"/>
        <end position="25"/>
    </location>
</feature>